<keyword evidence="8" id="KW-1185">Reference proteome</keyword>
<evidence type="ECO:0000256" key="3">
    <source>
        <dbReference type="ARBA" id="ARBA00023125"/>
    </source>
</evidence>
<comment type="caution">
    <text evidence="7">The sequence shown here is derived from an EMBL/GenBank/DDBJ whole genome shotgun (WGS) entry which is preliminary data.</text>
</comment>
<sequence length="390" mass="45648">MFRITNFQEIMKGMPRGPFDAIVKKHNANKYTKQFGYWQHAIAMIYGQLSGASSLRELQAGFNGHFAHHYHLGASAIKKSTLADANSQRKEAVFVDVVQWLMQKASRSVRQQSKEWLCLLDSTPIFLRGREFDRWTEESKTRHTQGLKLHVLYDTKAEVPTWQSMTAPNVNDVTKAWDVPLQKGAIYVFDKGYCDYGWWREIDLAEAQFVTRFKCNAGVSIEKELPIEAVDKDIVISDQLVRFKHKHARAKCKLHYERPLRRVTVIREDKATPLVLATNDLTNSARDIAQRYKERWGIELFFKWIKQHLKIKRFLGRSENAVRIQLLTALIAYLLVALHKQTHQLKATLWECLCLIRATLFQCKGLDEHRERKRRQKEEIMKQFQTQLFT</sequence>
<dbReference type="PANTHER" id="PTHR33258">
    <property type="entry name" value="TRANSPOSASE INSL FOR INSERTION SEQUENCE ELEMENT IS186A-RELATED"/>
    <property type="match status" value="1"/>
</dbReference>
<keyword evidence="3" id="KW-0238">DNA-binding</keyword>
<organism evidence="7 8">
    <name type="scientific">Undibacterium danionis</name>
    <dbReference type="NCBI Taxonomy" id="1812100"/>
    <lineage>
        <taxon>Bacteria</taxon>
        <taxon>Pseudomonadati</taxon>
        <taxon>Pseudomonadota</taxon>
        <taxon>Betaproteobacteria</taxon>
        <taxon>Burkholderiales</taxon>
        <taxon>Oxalobacteraceae</taxon>
        <taxon>Undibacterium</taxon>
    </lineage>
</organism>
<gene>
    <name evidence="7" type="ORF">ACFFJH_10085</name>
</gene>
<keyword evidence="2" id="KW-0815">Transposition</keyword>
<feature type="domain" description="DUF4372" evidence="6">
    <location>
        <begin position="5"/>
        <end position="74"/>
    </location>
</feature>
<evidence type="ECO:0000259" key="5">
    <source>
        <dbReference type="Pfam" id="PF01609"/>
    </source>
</evidence>
<dbReference type="Pfam" id="PF14294">
    <property type="entry name" value="DUF4372"/>
    <property type="match status" value="1"/>
</dbReference>
<dbReference type="EMBL" id="JBHLXJ010000009">
    <property type="protein sequence ID" value="MFC0350155.1"/>
    <property type="molecule type" value="Genomic_DNA"/>
</dbReference>
<keyword evidence="4" id="KW-0233">DNA recombination</keyword>
<evidence type="ECO:0000256" key="1">
    <source>
        <dbReference type="ARBA" id="ARBA00010075"/>
    </source>
</evidence>
<protein>
    <submittedName>
        <fullName evidence="7">IS4 family transposase</fullName>
    </submittedName>
</protein>
<accession>A0ABV6IE96</accession>
<dbReference type="SUPFAM" id="SSF53098">
    <property type="entry name" value="Ribonuclease H-like"/>
    <property type="match status" value="1"/>
</dbReference>
<proteinExistence type="inferred from homology"/>
<comment type="similarity">
    <text evidence="1">Belongs to the transposase 11 family.</text>
</comment>
<dbReference type="InterPro" id="IPR012337">
    <property type="entry name" value="RNaseH-like_sf"/>
</dbReference>
<evidence type="ECO:0000313" key="7">
    <source>
        <dbReference type="EMBL" id="MFC0350155.1"/>
    </source>
</evidence>
<dbReference type="Gene3D" id="3.90.350.10">
    <property type="entry name" value="Transposase Inhibitor Protein From Tn5, Chain A, domain 1"/>
    <property type="match status" value="1"/>
</dbReference>
<evidence type="ECO:0000256" key="4">
    <source>
        <dbReference type="ARBA" id="ARBA00023172"/>
    </source>
</evidence>
<name>A0ABV6IE96_9BURK</name>
<dbReference type="RefSeq" id="WP_390212126.1">
    <property type="nucleotide sequence ID" value="NZ_JBHLXJ010000009.1"/>
</dbReference>
<evidence type="ECO:0000259" key="6">
    <source>
        <dbReference type="Pfam" id="PF14294"/>
    </source>
</evidence>
<dbReference type="InterPro" id="IPR047952">
    <property type="entry name" value="Transpos_IS4"/>
</dbReference>
<dbReference type="InterPro" id="IPR025399">
    <property type="entry name" value="DUF4372"/>
</dbReference>
<evidence type="ECO:0000256" key="2">
    <source>
        <dbReference type="ARBA" id="ARBA00022578"/>
    </source>
</evidence>
<dbReference type="Pfam" id="PF01609">
    <property type="entry name" value="DDE_Tnp_1"/>
    <property type="match status" value="1"/>
</dbReference>
<reference evidence="7 8" key="1">
    <citation type="submission" date="2024-09" db="EMBL/GenBank/DDBJ databases">
        <authorList>
            <person name="Sun Q."/>
            <person name="Mori K."/>
        </authorList>
    </citation>
    <scope>NUCLEOTIDE SEQUENCE [LARGE SCALE GENOMIC DNA]</scope>
    <source>
        <strain evidence="7 8">CCM 8677</strain>
    </source>
</reference>
<dbReference type="PANTHER" id="PTHR33258:SF1">
    <property type="entry name" value="TRANSPOSASE INSL FOR INSERTION SEQUENCE ELEMENT IS186A-RELATED"/>
    <property type="match status" value="1"/>
</dbReference>
<dbReference type="Proteomes" id="UP001589844">
    <property type="component" value="Unassembled WGS sequence"/>
</dbReference>
<evidence type="ECO:0000313" key="8">
    <source>
        <dbReference type="Proteomes" id="UP001589844"/>
    </source>
</evidence>
<dbReference type="NCBIfam" id="NF033592">
    <property type="entry name" value="transpos_IS4_1"/>
    <property type="match status" value="1"/>
</dbReference>
<dbReference type="InterPro" id="IPR002559">
    <property type="entry name" value="Transposase_11"/>
</dbReference>
<feature type="domain" description="Transposase IS4-like" evidence="5">
    <location>
        <begin position="114"/>
        <end position="335"/>
    </location>
</feature>